<comment type="caution">
    <text evidence="2">The sequence shown here is derived from an EMBL/GenBank/DDBJ whole genome shotgun (WGS) entry which is preliminary data.</text>
</comment>
<reference evidence="3" key="1">
    <citation type="journal article" date="2019" name="Int. J. Syst. Evol. Microbiol.">
        <title>The Global Catalogue of Microorganisms (GCM) 10K type strain sequencing project: providing services to taxonomists for standard genome sequencing and annotation.</title>
        <authorList>
            <consortium name="The Broad Institute Genomics Platform"/>
            <consortium name="The Broad Institute Genome Sequencing Center for Infectious Disease"/>
            <person name="Wu L."/>
            <person name="Ma J."/>
        </authorList>
    </citation>
    <scope>NUCLEOTIDE SEQUENCE [LARGE SCALE GENOMIC DNA]</scope>
    <source>
        <strain evidence="3">KCTC 52487</strain>
    </source>
</reference>
<dbReference type="RefSeq" id="WP_343165167.1">
    <property type="nucleotide sequence ID" value="NZ_JBHRSV010000026.1"/>
</dbReference>
<keyword evidence="1" id="KW-0732">Signal</keyword>
<gene>
    <name evidence="2" type="ORF">ACFOOR_12050</name>
</gene>
<sequence length="783" mass="86416">MRLDRWFNGLRPAAFAIAAATMAAATPAAAQVSAQLSAQLDTDALRVGASMADLTAPQLRADILRSPLFIAEIDTEALMQGGPVAIELEAGVELDLQQYLAGTRLTNQPLLAIATAEPARLNLAGPARFTEQMFVMEDRIIVSREAVLQVTPETCGLSARRERQRPGGRSGMAGAIREELGIVTTAREELCFLPGERSLEELADAANEGGRPVIVDPSEILTPRLQRQSREIQGGTRLLLPPTRDDVSAEAAEIRAELARMNPDAEFRRGITVREAQALGDGQLIRLDANGDERVITHVSIIPLAPRTSELQPFDRRLDDAALGRGFGLDRPIGPRLQVLPPALAPYSLTQRSLRPDRQIRTVPPGQLQLLPEIEEVERAAPGGTLRTIGPVNPRTLTIQRLPGTEPREREPINRQRISHSANYYFITGFTLSDRIEERFRHTFNRRKNYYVGFEYSIGYAAGLRFPFRVEVENETFFSQDPQTRLWNAENFQFRVNAEARQDTLEGGSIYRAAGMPQDLILGDREFTFGLWARCQFQARVPVIKTIRINCPSVEVPRAGTCPNWACADFTPPIGRRTLIAQPRLPADVTRLQIDAWVVRAGIEPGVNVYAANAEFSLRANAEDGRFAAPGSASTAAECAPQIRGDPRRSNIRLPSGDCRLVFASRYDASRPMMFQLDLGEPGTSRLPGVTLSDPEYSFTMEFVPVLELFAELDLAFARWRVSHEFEIAGLTIRQDMRFTHHDRTRETGEIGFCGPRDAGAPGCSRAAGFVFHPIQVDTGGPG</sequence>
<keyword evidence="3" id="KW-1185">Reference proteome</keyword>
<protein>
    <recommendedName>
        <fullName evidence="4">LPS-assembly protein LptD</fullName>
    </recommendedName>
</protein>
<dbReference type="Proteomes" id="UP001595379">
    <property type="component" value="Unassembled WGS sequence"/>
</dbReference>
<evidence type="ECO:0000256" key="1">
    <source>
        <dbReference type="SAM" id="SignalP"/>
    </source>
</evidence>
<evidence type="ECO:0000313" key="3">
    <source>
        <dbReference type="Proteomes" id="UP001595379"/>
    </source>
</evidence>
<dbReference type="EMBL" id="JBHRSV010000026">
    <property type="protein sequence ID" value="MFC2926841.1"/>
    <property type="molecule type" value="Genomic_DNA"/>
</dbReference>
<name>A0ABV6ZZA3_9PROT</name>
<proteinExistence type="predicted"/>
<feature type="signal peptide" evidence="1">
    <location>
        <begin position="1"/>
        <end position="30"/>
    </location>
</feature>
<evidence type="ECO:0008006" key="4">
    <source>
        <dbReference type="Google" id="ProtNLM"/>
    </source>
</evidence>
<organism evidence="2 3">
    <name type="scientific">Hyphobacterium vulgare</name>
    <dbReference type="NCBI Taxonomy" id="1736751"/>
    <lineage>
        <taxon>Bacteria</taxon>
        <taxon>Pseudomonadati</taxon>
        <taxon>Pseudomonadota</taxon>
        <taxon>Alphaproteobacteria</taxon>
        <taxon>Maricaulales</taxon>
        <taxon>Maricaulaceae</taxon>
        <taxon>Hyphobacterium</taxon>
    </lineage>
</organism>
<accession>A0ABV6ZZA3</accession>
<feature type="chain" id="PRO_5045848460" description="LPS-assembly protein LptD" evidence="1">
    <location>
        <begin position="31"/>
        <end position="783"/>
    </location>
</feature>
<evidence type="ECO:0000313" key="2">
    <source>
        <dbReference type="EMBL" id="MFC2926841.1"/>
    </source>
</evidence>